<name>A0A346B1J1_9FIRM</name>
<dbReference type="Proteomes" id="UP000254337">
    <property type="component" value="Chromosome"/>
</dbReference>
<keyword evidence="3" id="KW-1185">Reference proteome</keyword>
<evidence type="ECO:0008006" key="4">
    <source>
        <dbReference type="Google" id="ProtNLM"/>
    </source>
</evidence>
<proteinExistence type="predicted"/>
<dbReference type="KEGG" id="meg:DKB62_10650"/>
<accession>A0A346B1J1</accession>
<evidence type="ECO:0000256" key="1">
    <source>
        <dbReference type="SAM" id="SignalP"/>
    </source>
</evidence>
<evidence type="ECO:0000313" key="2">
    <source>
        <dbReference type="EMBL" id="AXL21984.1"/>
    </source>
</evidence>
<protein>
    <recommendedName>
        <fullName evidence="4">Lipoprotein</fullName>
    </recommendedName>
</protein>
<reference evidence="2 3" key="1">
    <citation type="submission" date="2018-05" db="EMBL/GenBank/DDBJ databases">
        <title>Complete genome sequence of Megasphaera sp. AJH120T, isolated from the ceca of a chicken.</title>
        <authorList>
            <person name="Maki J."/>
            <person name="Looft T."/>
        </authorList>
    </citation>
    <scope>NUCLEOTIDE SEQUENCE [LARGE SCALE GENOMIC DNA]</scope>
    <source>
        <strain evidence="2 3">AJH120</strain>
    </source>
</reference>
<keyword evidence="1" id="KW-0732">Signal</keyword>
<dbReference type="OrthoDB" id="1625195at2"/>
<feature type="signal peptide" evidence="1">
    <location>
        <begin position="1"/>
        <end position="20"/>
    </location>
</feature>
<dbReference type="EMBL" id="CP029462">
    <property type="protein sequence ID" value="AXL21984.1"/>
    <property type="molecule type" value="Genomic_DNA"/>
</dbReference>
<dbReference type="AlphaFoldDB" id="A0A346B1J1"/>
<dbReference type="PROSITE" id="PS51257">
    <property type="entry name" value="PROKAR_LIPOPROTEIN"/>
    <property type="match status" value="1"/>
</dbReference>
<gene>
    <name evidence="2" type="ORF">DKB62_10650</name>
</gene>
<organism evidence="2 3">
    <name type="scientific">Megasphaera stantonii</name>
    <dbReference type="NCBI Taxonomy" id="2144175"/>
    <lineage>
        <taxon>Bacteria</taxon>
        <taxon>Bacillati</taxon>
        <taxon>Bacillota</taxon>
        <taxon>Negativicutes</taxon>
        <taxon>Veillonellales</taxon>
        <taxon>Veillonellaceae</taxon>
        <taxon>Megasphaera</taxon>
    </lineage>
</organism>
<feature type="chain" id="PRO_5039245679" description="Lipoprotein" evidence="1">
    <location>
        <begin position="21"/>
        <end position="178"/>
    </location>
</feature>
<sequence length="178" mass="19709">MKRWKTLSVAAMTAAAMLLAGCGGATMMEEYSFGYAQLKAGDSEVYLLSPFDLAHVRRQGSGAMMYVNNDKHLNLIVMSEPAGEMTPQMAAERDVAMLEQTPDISDLQTKITPTTAGGRPAVKGEYTYREPLNGQVSDLVVQSLFFEDNGQIWHVMYMYRQGDGMGQEVTEYIFGQIK</sequence>
<evidence type="ECO:0000313" key="3">
    <source>
        <dbReference type="Proteomes" id="UP000254337"/>
    </source>
</evidence>